<gene>
    <name evidence="2" type="ORF">AFUS01_LOCUS1463</name>
</gene>
<keyword evidence="1" id="KW-0732">Signal</keyword>
<evidence type="ECO:0008006" key="4">
    <source>
        <dbReference type="Google" id="ProtNLM"/>
    </source>
</evidence>
<evidence type="ECO:0000313" key="3">
    <source>
        <dbReference type="Proteomes" id="UP000708208"/>
    </source>
</evidence>
<name>A0A8J2NJD5_9HEXA</name>
<comment type="caution">
    <text evidence="2">The sequence shown here is derived from an EMBL/GenBank/DDBJ whole genome shotgun (WGS) entry which is preliminary data.</text>
</comment>
<evidence type="ECO:0000313" key="2">
    <source>
        <dbReference type="EMBL" id="CAG7662735.1"/>
    </source>
</evidence>
<accession>A0A8J2NJD5</accession>
<evidence type="ECO:0000256" key="1">
    <source>
        <dbReference type="SAM" id="SignalP"/>
    </source>
</evidence>
<feature type="chain" id="PRO_5035304234" description="FAD-binding PCMH-type domain-containing protein" evidence="1">
    <location>
        <begin position="25"/>
        <end position="110"/>
    </location>
</feature>
<dbReference type="OrthoDB" id="415825at2759"/>
<reference evidence="2" key="1">
    <citation type="submission" date="2021-06" db="EMBL/GenBank/DDBJ databases">
        <authorList>
            <person name="Hodson N. C."/>
            <person name="Mongue J. A."/>
            <person name="Jaron S. K."/>
        </authorList>
    </citation>
    <scope>NUCLEOTIDE SEQUENCE</scope>
</reference>
<keyword evidence="3" id="KW-1185">Reference proteome</keyword>
<protein>
    <recommendedName>
        <fullName evidence="4">FAD-binding PCMH-type domain-containing protein</fullName>
    </recommendedName>
</protein>
<dbReference type="AlphaFoldDB" id="A0A8J2NJD5"/>
<sequence>MLRFFRLLIIATLFPEEFQHGTRCEEYMYSLSGVGCSGSLIISEYDQNVSFWAQPGILLGDLLRTLKRHKLGFLNHPVIGEITLGGALAIGAHGTGIPIENESLSKGHTY</sequence>
<dbReference type="EMBL" id="CAJVCH010008179">
    <property type="protein sequence ID" value="CAG7662735.1"/>
    <property type="molecule type" value="Genomic_DNA"/>
</dbReference>
<dbReference type="Proteomes" id="UP000708208">
    <property type="component" value="Unassembled WGS sequence"/>
</dbReference>
<organism evidence="2 3">
    <name type="scientific">Allacma fusca</name>
    <dbReference type="NCBI Taxonomy" id="39272"/>
    <lineage>
        <taxon>Eukaryota</taxon>
        <taxon>Metazoa</taxon>
        <taxon>Ecdysozoa</taxon>
        <taxon>Arthropoda</taxon>
        <taxon>Hexapoda</taxon>
        <taxon>Collembola</taxon>
        <taxon>Symphypleona</taxon>
        <taxon>Sminthuridae</taxon>
        <taxon>Allacma</taxon>
    </lineage>
</organism>
<feature type="signal peptide" evidence="1">
    <location>
        <begin position="1"/>
        <end position="24"/>
    </location>
</feature>
<proteinExistence type="predicted"/>